<reference evidence="1 2" key="1">
    <citation type="submission" date="2023-10" db="EMBL/GenBank/DDBJ databases">
        <title>Genome-Wide Identification Analysis in wild type Solanum Pinnatisectum Reveals Some Genes Defensing Phytophthora Infestans.</title>
        <authorList>
            <person name="Sun C."/>
        </authorList>
    </citation>
    <scope>NUCLEOTIDE SEQUENCE [LARGE SCALE GENOMIC DNA]</scope>
    <source>
        <strain evidence="1">LQN</strain>
        <tissue evidence="1">Leaf</tissue>
    </source>
</reference>
<evidence type="ECO:0000313" key="1">
    <source>
        <dbReference type="EMBL" id="KAK4727054.1"/>
    </source>
</evidence>
<dbReference type="EMBL" id="JAWPEI010000005">
    <property type="protein sequence ID" value="KAK4727054.1"/>
    <property type="molecule type" value="Genomic_DNA"/>
</dbReference>
<evidence type="ECO:0000313" key="2">
    <source>
        <dbReference type="Proteomes" id="UP001311915"/>
    </source>
</evidence>
<protein>
    <submittedName>
        <fullName evidence="1">Uncharacterized protein</fullName>
    </submittedName>
</protein>
<keyword evidence="2" id="KW-1185">Reference proteome</keyword>
<comment type="caution">
    <text evidence="1">The sequence shown here is derived from an EMBL/GenBank/DDBJ whole genome shotgun (WGS) entry which is preliminary data.</text>
</comment>
<proteinExistence type="predicted"/>
<name>A0AAV9LR99_9SOLN</name>
<dbReference type="PANTHER" id="PTHR34222">
    <property type="entry name" value="GAG_PRE-INTEGRS DOMAIN-CONTAINING PROTEIN"/>
    <property type="match status" value="1"/>
</dbReference>
<dbReference type="PANTHER" id="PTHR34222:SF83">
    <property type="entry name" value="CCHC-TYPE DOMAIN-CONTAINING PROTEIN"/>
    <property type="match status" value="1"/>
</dbReference>
<accession>A0AAV9LR99</accession>
<sequence>MLERRKTRVVQFFMKLKPDFEPIRANILNRETLPDIDVVFGELIHEETRINNLASIDSSYTIDVAMYTSKEITPSSLDPKAVQKMIEDSATAALPEAISSALIAAYPGKI</sequence>
<dbReference type="Proteomes" id="UP001311915">
    <property type="component" value="Unassembled WGS sequence"/>
</dbReference>
<organism evidence="1 2">
    <name type="scientific">Solanum pinnatisectum</name>
    <name type="common">tansyleaf nightshade</name>
    <dbReference type="NCBI Taxonomy" id="50273"/>
    <lineage>
        <taxon>Eukaryota</taxon>
        <taxon>Viridiplantae</taxon>
        <taxon>Streptophyta</taxon>
        <taxon>Embryophyta</taxon>
        <taxon>Tracheophyta</taxon>
        <taxon>Spermatophyta</taxon>
        <taxon>Magnoliopsida</taxon>
        <taxon>eudicotyledons</taxon>
        <taxon>Gunneridae</taxon>
        <taxon>Pentapetalae</taxon>
        <taxon>asterids</taxon>
        <taxon>lamiids</taxon>
        <taxon>Solanales</taxon>
        <taxon>Solanaceae</taxon>
        <taxon>Solanoideae</taxon>
        <taxon>Solaneae</taxon>
        <taxon>Solanum</taxon>
    </lineage>
</organism>
<gene>
    <name evidence="1" type="ORF">R3W88_031971</name>
</gene>
<dbReference type="AlphaFoldDB" id="A0AAV9LR99"/>